<dbReference type="Gene3D" id="3.10.50.40">
    <property type="match status" value="1"/>
</dbReference>
<dbReference type="PANTHER" id="PTHR47245:SF1">
    <property type="entry name" value="FOLDASE PROTEIN PRSA"/>
    <property type="match status" value="1"/>
</dbReference>
<comment type="caution">
    <text evidence="7">The sequence shown here is derived from an EMBL/GenBank/DDBJ whole genome shotgun (WGS) entry which is preliminary data.</text>
</comment>
<name>A0ABW9XQ24_9BACL</name>
<evidence type="ECO:0000256" key="1">
    <source>
        <dbReference type="ARBA" id="ARBA00000971"/>
    </source>
</evidence>
<dbReference type="RefSeq" id="WP_161743319.1">
    <property type="nucleotide sequence ID" value="NZ_JAAAMV010000007.1"/>
</dbReference>
<dbReference type="InterPro" id="IPR027304">
    <property type="entry name" value="Trigger_fact/SurA_dom_sf"/>
</dbReference>
<feature type="domain" description="PpiC" evidence="6">
    <location>
        <begin position="198"/>
        <end position="333"/>
    </location>
</feature>
<reference evidence="7 8" key="1">
    <citation type="submission" date="2020-01" db="EMBL/GenBank/DDBJ databases">
        <title>Paenibacillus soybeanensis sp. nov. isolated from the nodules of soybean (Glycine max(L.) Merr).</title>
        <authorList>
            <person name="Wang H."/>
        </authorList>
    </citation>
    <scope>NUCLEOTIDE SEQUENCE [LARGE SCALE GENOMIC DNA]</scope>
    <source>
        <strain evidence="7 8">T1</strain>
    </source>
</reference>
<dbReference type="Gene3D" id="1.10.4030.10">
    <property type="entry name" value="Porin chaperone SurA, peptide-binding domain"/>
    <property type="match status" value="1"/>
</dbReference>
<evidence type="ECO:0000313" key="8">
    <source>
        <dbReference type="Proteomes" id="UP000665561"/>
    </source>
</evidence>
<accession>A0ABW9XQ24</accession>
<dbReference type="SUPFAM" id="SSF109998">
    <property type="entry name" value="Triger factor/SurA peptide-binding domain-like"/>
    <property type="match status" value="1"/>
</dbReference>
<evidence type="ECO:0000259" key="6">
    <source>
        <dbReference type="Pfam" id="PF13145"/>
    </source>
</evidence>
<dbReference type="PANTHER" id="PTHR47245">
    <property type="entry name" value="PEPTIDYLPROLYL ISOMERASE"/>
    <property type="match status" value="1"/>
</dbReference>
<dbReference type="Pfam" id="PF13145">
    <property type="entry name" value="Rotamase_2"/>
    <property type="match status" value="1"/>
</dbReference>
<dbReference type="EMBL" id="JAAAMV010000007">
    <property type="protein sequence ID" value="NBD24521.1"/>
    <property type="molecule type" value="Genomic_DNA"/>
</dbReference>
<gene>
    <name evidence="7" type="ORF">GT019_11620</name>
</gene>
<keyword evidence="5" id="KW-0413">Isomerase</keyword>
<keyword evidence="4" id="KW-0697">Rotamase</keyword>
<dbReference type="InterPro" id="IPR046357">
    <property type="entry name" value="PPIase_dom_sf"/>
</dbReference>
<organism evidence="7 8">
    <name type="scientific">Paenibacillus glycinis</name>
    <dbReference type="NCBI Taxonomy" id="2697035"/>
    <lineage>
        <taxon>Bacteria</taxon>
        <taxon>Bacillati</taxon>
        <taxon>Bacillota</taxon>
        <taxon>Bacilli</taxon>
        <taxon>Bacillales</taxon>
        <taxon>Paenibacillaceae</taxon>
        <taxon>Paenibacillus</taxon>
    </lineage>
</organism>
<evidence type="ECO:0000256" key="2">
    <source>
        <dbReference type="ARBA" id="ARBA00013194"/>
    </source>
</evidence>
<dbReference type="Proteomes" id="UP000665561">
    <property type="component" value="Unassembled WGS sequence"/>
</dbReference>
<sequence length="372" mass="39027">MGNAALKTPTRPLAGPAPIFLRKRLQALALSGAALLLAIAAAVLLHATGSGQGLRIAATVNGVPIESEELAQAMSEQRAATAAYFKAKYDADAGAEFWKTSFGGEVPLEKLKRDALAQTVKLKLQQAMAEREGLTDDISYASFLKRLKAENERRASGDEAGAGVYGPKQYSEAAYYSLLNSDLIGALKAKLEGGMTWSDDELRAYYKAHAADQFTERTSVSADVVSVSFAPGSSLSETEAEAVMKAIAKKIDAGLSAADAAAGFEGQATVAAVQVDGDTARGAALRTPVLASKAQDLQAGRHTGVFKENGAYVLAVATNRAQGKVHLFAEVRDGIAAQLAEEAYDARVAEAVASATVDIDPSIYDRIKLDSQ</sequence>
<dbReference type="InterPro" id="IPR050245">
    <property type="entry name" value="PrsA_foldase"/>
</dbReference>
<comment type="catalytic activity">
    <reaction evidence="1">
        <text>[protein]-peptidylproline (omega=180) = [protein]-peptidylproline (omega=0)</text>
        <dbReference type="Rhea" id="RHEA:16237"/>
        <dbReference type="Rhea" id="RHEA-COMP:10747"/>
        <dbReference type="Rhea" id="RHEA-COMP:10748"/>
        <dbReference type="ChEBI" id="CHEBI:83833"/>
        <dbReference type="ChEBI" id="CHEBI:83834"/>
        <dbReference type="EC" id="5.2.1.8"/>
    </reaction>
</comment>
<proteinExistence type="predicted"/>
<evidence type="ECO:0000256" key="3">
    <source>
        <dbReference type="ARBA" id="ARBA00022729"/>
    </source>
</evidence>
<keyword evidence="3" id="KW-0732">Signal</keyword>
<protein>
    <recommendedName>
        <fullName evidence="2">peptidylprolyl isomerase</fullName>
        <ecNumber evidence="2">5.2.1.8</ecNumber>
    </recommendedName>
</protein>
<evidence type="ECO:0000256" key="5">
    <source>
        <dbReference type="ARBA" id="ARBA00023235"/>
    </source>
</evidence>
<dbReference type="EC" id="5.2.1.8" evidence="2"/>
<dbReference type="InterPro" id="IPR000297">
    <property type="entry name" value="PPIase_PpiC"/>
</dbReference>
<keyword evidence="8" id="KW-1185">Reference proteome</keyword>
<evidence type="ECO:0000313" key="7">
    <source>
        <dbReference type="EMBL" id="NBD24521.1"/>
    </source>
</evidence>
<evidence type="ECO:0000256" key="4">
    <source>
        <dbReference type="ARBA" id="ARBA00023110"/>
    </source>
</evidence>